<proteinExistence type="predicted"/>
<comment type="caution">
    <text evidence="2">The sequence shown here is derived from an EMBL/GenBank/DDBJ whole genome shotgun (WGS) entry which is preliminary data.</text>
</comment>
<accession>A0A9J6GHW8</accession>
<dbReference type="EMBL" id="JABSTR010000007">
    <property type="protein sequence ID" value="KAH9374851.1"/>
    <property type="molecule type" value="Genomic_DNA"/>
</dbReference>
<protein>
    <submittedName>
        <fullName evidence="2">Uncharacterized protein</fullName>
    </submittedName>
</protein>
<reference evidence="2 3" key="1">
    <citation type="journal article" date="2020" name="Cell">
        <title>Large-Scale Comparative Analyses of Tick Genomes Elucidate Their Genetic Diversity and Vector Capacities.</title>
        <authorList>
            <consortium name="Tick Genome and Microbiome Consortium (TIGMIC)"/>
            <person name="Jia N."/>
            <person name="Wang J."/>
            <person name="Shi W."/>
            <person name="Du L."/>
            <person name="Sun Y."/>
            <person name="Zhan W."/>
            <person name="Jiang J.F."/>
            <person name="Wang Q."/>
            <person name="Zhang B."/>
            <person name="Ji P."/>
            <person name="Bell-Sakyi L."/>
            <person name="Cui X.M."/>
            <person name="Yuan T.T."/>
            <person name="Jiang B.G."/>
            <person name="Yang W.F."/>
            <person name="Lam T.T."/>
            <person name="Chang Q.C."/>
            <person name="Ding S.J."/>
            <person name="Wang X.J."/>
            <person name="Zhu J.G."/>
            <person name="Ruan X.D."/>
            <person name="Zhao L."/>
            <person name="Wei J.T."/>
            <person name="Ye R.Z."/>
            <person name="Que T.C."/>
            <person name="Du C.H."/>
            <person name="Zhou Y.H."/>
            <person name="Cheng J.X."/>
            <person name="Dai P.F."/>
            <person name="Guo W.B."/>
            <person name="Han X.H."/>
            <person name="Huang E.J."/>
            <person name="Li L.F."/>
            <person name="Wei W."/>
            <person name="Gao Y.C."/>
            <person name="Liu J.Z."/>
            <person name="Shao H.Z."/>
            <person name="Wang X."/>
            <person name="Wang C.C."/>
            <person name="Yang T.C."/>
            <person name="Huo Q.B."/>
            <person name="Li W."/>
            <person name="Chen H.Y."/>
            <person name="Chen S.E."/>
            <person name="Zhou L.G."/>
            <person name="Ni X.B."/>
            <person name="Tian J.H."/>
            <person name="Sheng Y."/>
            <person name="Liu T."/>
            <person name="Pan Y.S."/>
            <person name="Xia L.Y."/>
            <person name="Li J."/>
            <person name="Zhao F."/>
            <person name="Cao W.C."/>
        </authorList>
    </citation>
    <scope>NUCLEOTIDE SEQUENCE [LARGE SCALE GENOMIC DNA]</scope>
    <source>
        <strain evidence="2">HaeL-2018</strain>
    </source>
</reference>
<dbReference type="OrthoDB" id="203678at2759"/>
<gene>
    <name evidence="2" type="ORF">HPB48_022643</name>
</gene>
<dbReference type="Proteomes" id="UP000821853">
    <property type="component" value="Chromosome 5"/>
</dbReference>
<evidence type="ECO:0000256" key="1">
    <source>
        <dbReference type="SAM" id="Phobius"/>
    </source>
</evidence>
<sequence length="76" mass="8641">MQALKDFFAERLTDVRHNLALSRAVSQDSLRLADLHTGLHNLILHHVMSLLMGLLAFAQPQLLFAKRGKFQDMICI</sequence>
<organism evidence="2 3">
    <name type="scientific">Haemaphysalis longicornis</name>
    <name type="common">Bush tick</name>
    <dbReference type="NCBI Taxonomy" id="44386"/>
    <lineage>
        <taxon>Eukaryota</taxon>
        <taxon>Metazoa</taxon>
        <taxon>Ecdysozoa</taxon>
        <taxon>Arthropoda</taxon>
        <taxon>Chelicerata</taxon>
        <taxon>Arachnida</taxon>
        <taxon>Acari</taxon>
        <taxon>Parasitiformes</taxon>
        <taxon>Ixodida</taxon>
        <taxon>Ixodoidea</taxon>
        <taxon>Ixodidae</taxon>
        <taxon>Haemaphysalinae</taxon>
        <taxon>Haemaphysalis</taxon>
    </lineage>
</organism>
<dbReference type="AlphaFoldDB" id="A0A9J6GHW8"/>
<feature type="transmembrane region" description="Helical" evidence="1">
    <location>
        <begin position="43"/>
        <end position="64"/>
    </location>
</feature>
<dbReference type="VEuPathDB" id="VectorBase:HLOH_049561"/>
<evidence type="ECO:0000313" key="3">
    <source>
        <dbReference type="Proteomes" id="UP000821853"/>
    </source>
</evidence>
<evidence type="ECO:0000313" key="2">
    <source>
        <dbReference type="EMBL" id="KAH9374851.1"/>
    </source>
</evidence>
<keyword evidence="3" id="KW-1185">Reference proteome</keyword>
<keyword evidence="1" id="KW-0472">Membrane</keyword>
<keyword evidence="1" id="KW-0812">Transmembrane</keyword>
<keyword evidence="1" id="KW-1133">Transmembrane helix</keyword>
<name>A0A9J6GHW8_HAELO</name>